<keyword evidence="2 5" id="KW-0812">Transmembrane</keyword>
<dbReference type="Proteomes" id="UP000268321">
    <property type="component" value="Unassembled WGS sequence"/>
</dbReference>
<proteinExistence type="predicted"/>
<dbReference type="EMBL" id="ML004436">
    <property type="protein sequence ID" value="RKP31861.1"/>
    <property type="molecule type" value="Genomic_DNA"/>
</dbReference>
<evidence type="ECO:0000256" key="4">
    <source>
        <dbReference type="ARBA" id="ARBA00023136"/>
    </source>
</evidence>
<dbReference type="PANTHER" id="PTHR28304">
    <property type="entry name" value="PEROXISOMAL MEMBRANE PROTEIN PEX29"/>
    <property type="match status" value="1"/>
</dbReference>
<feature type="non-terminal residue" evidence="7">
    <location>
        <position position="439"/>
    </location>
</feature>
<feature type="transmembrane region" description="Helical" evidence="5">
    <location>
        <begin position="198"/>
        <end position="221"/>
    </location>
</feature>
<feature type="domain" description="TECPR1-like DysF" evidence="6">
    <location>
        <begin position="45"/>
        <end position="433"/>
    </location>
</feature>
<gene>
    <name evidence="7" type="ORF">METBISCDRAFT_2270</name>
</gene>
<evidence type="ECO:0000259" key="6">
    <source>
        <dbReference type="Pfam" id="PF06398"/>
    </source>
</evidence>
<dbReference type="GO" id="GO:0005778">
    <property type="term" value="C:peroxisomal membrane"/>
    <property type="evidence" value="ECO:0007669"/>
    <property type="project" value="TreeGrafter"/>
</dbReference>
<evidence type="ECO:0000256" key="5">
    <source>
        <dbReference type="SAM" id="Phobius"/>
    </source>
</evidence>
<evidence type="ECO:0000313" key="8">
    <source>
        <dbReference type="Proteomes" id="UP000268321"/>
    </source>
</evidence>
<dbReference type="PANTHER" id="PTHR28304:SF2">
    <property type="entry name" value="PEROXISOMAL MEMBRANE PROTEIN PEX29"/>
    <property type="match status" value="1"/>
</dbReference>
<accession>A0A4P9ZHR9</accession>
<keyword evidence="4 5" id="KW-0472">Membrane</keyword>
<reference evidence="8" key="1">
    <citation type="journal article" date="2018" name="Nat. Microbiol.">
        <title>Leveraging single-cell genomics to expand the fungal tree of life.</title>
        <authorList>
            <person name="Ahrendt S.R."/>
            <person name="Quandt C.A."/>
            <person name="Ciobanu D."/>
            <person name="Clum A."/>
            <person name="Salamov A."/>
            <person name="Andreopoulos B."/>
            <person name="Cheng J.F."/>
            <person name="Woyke T."/>
            <person name="Pelin A."/>
            <person name="Henrissat B."/>
            <person name="Reynolds N.K."/>
            <person name="Benny G.L."/>
            <person name="Smith M.E."/>
            <person name="James T.Y."/>
            <person name="Grigoriev I.V."/>
        </authorList>
    </citation>
    <scope>NUCLEOTIDE SEQUENCE [LARGE SCALE GENOMIC DNA]</scope>
    <source>
        <strain evidence="8">Baker2002</strain>
    </source>
</reference>
<dbReference type="AlphaFoldDB" id="A0A4P9ZHR9"/>
<keyword evidence="8" id="KW-1185">Reference proteome</keyword>
<feature type="non-terminal residue" evidence="7">
    <location>
        <position position="1"/>
    </location>
</feature>
<evidence type="ECO:0000256" key="2">
    <source>
        <dbReference type="ARBA" id="ARBA00022692"/>
    </source>
</evidence>
<evidence type="ECO:0000313" key="7">
    <source>
        <dbReference type="EMBL" id="RKP31861.1"/>
    </source>
</evidence>
<comment type="subcellular location">
    <subcellularLocation>
        <location evidence="1">Membrane</location>
        <topology evidence="1">Multi-pass membrane protein</topology>
    </subcellularLocation>
</comment>
<evidence type="ECO:0000256" key="1">
    <source>
        <dbReference type="ARBA" id="ARBA00004141"/>
    </source>
</evidence>
<dbReference type="InterPro" id="IPR052816">
    <property type="entry name" value="Peroxisomal_Membrane_PEX28-32"/>
</dbReference>
<dbReference type="InterPro" id="IPR010482">
    <property type="entry name" value="TECPR1-like_DysF"/>
</dbReference>
<protein>
    <recommendedName>
        <fullName evidence="6">TECPR1-like DysF domain-containing protein</fullName>
    </recommendedName>
</protein>
<feature type="transmembrane region" description="Helical" evidence="5">
    <location>
        <begin position="227"/>
        <end position="246"/>
    </location>
</feature>
<keyword evidence="3 5" id="KW-1133">Transmembrane helix</keyword>
<dbReference type="Pfam" id="PF06398">
    <property type="entry name" value="Pex24p"/>
    <property type="match status" value="1"/>
</dbReference>
<organism evidence="7 8">
    <name type="scientific">Metschnikowia bicuspidata</name>
    <dbReference type="NCBI Taxonomy" id="27322"/>
    <lineage>
        <taxon>Eukaryota</taxon>
        <taxon>Fungi</taxon>
        <taxon>Dikarya</taxon>
        <taxon>Ascomycota</taxon>
        <taxon>Saccharomycotina</taxon>
        <taxon>Pichiomycetes</taxon>
        <taxon>Metschnikowiaceae</taxon>
        <taxon>Metschnikowia</taxon>
    </lineage>
</organism>
<dbReference type="OrthoDB" id="74314at2759"/>
<dbReference type="GO" id="GO:0007031">
    <property type="term" value="P:peroxisome organization"/>
    <property type="evidence" value="ECO:0007669"/>
    <property type="project" value="UniProtKB-ARBA"/>
</dbReference>
<evidence type="ECO:0000256" key="3">
    <source>
        <dbReference type="ARBA" id="ARBA00022989"/>
    </source>
</evidence>
<name>A0A4P9ZHR9_9ASCO</name>
<sequence>DDHKKVTNQMTDKLIERVLNVMIDPLLVGPQTGDARLEIHQTRPPFSINLMTLNVTKFAQRVSPLFGAIDDFTYMLCWKDPYLTVGVLLMATLAILHPYLLTAVPPFALIMIFLVPSYLKLYAPDPLFVDGKLTFQNPIPHDGRPLAKFELPKPVPQLSKEFLMNFTDTQNLLVPYIRLYDALVSWGQHYFLFEDESLSCVVFLLLWCIMLGNLLFLPILFSFVFRFASLQLFLIIFIWVTTCALHPTIRGMLLDKLGTEEARLSRLNKTDLLETKLMHALEPEDANSQPEVIREVEVFELQRLSRKHIWESIGFANDFFALNNPLRSKKTDCCIEKEHDEAADPVVPEEEVEEKVVLPDILRKVTLAEIKPPQHWNFADLEWHIDYEPMSWVLSNYIMDLVSIDTDEKWVYDYVDSDKSPDEHTFRRRRWVRSCQRES</sequence>